<feature type="compositionally biased region" description="Basic and acidic residues" evidence="1">
    <location>
        <begin position="533"/>
        <end position="554"/>
    </location>
</feature>
<dbReference type="OrthoDB" id="5230364at2759"/>
<evidence type="ECO:0000313" key="2">
    <source>
        <dbReference type="Proteomes" id="UP000515153"/>
    </source>
</evidence>
<protein>
    <submittedName>
        <fullName evidence="3">Uncharacterized protein</fullName>
    </submittedName>
</protein>
<reference evidence="3" key="3">
    <citation type="submission" date="2025-08" db="UniProtKB">
        <authorList>
            <consortium name="RefSeq"/>
        </authorList>
    </citation>
    <scope>IDENTIFICATION</scope>
    <source>
        <strain evidence="3">NI907</strain>
    </source>
</reference>
<reference evidence="3" key="1">
    <citation type="journal article" date="2019" name="Mol. Biol. Evol.">
        <title>Blast fungal genomes show frequent chromosomal changes, gene gains and losses, and effector gene turnover.</title>
        <authorList>
            <person name="Gomez Luciano L.B."/>
            <person name="Jason Tsai I."/>
            <person name="Chuma I."/>
            <person name="Tosa Y."/>
            <person name="Chen Y.H."/>
            <person name="Li J.Y."/>
            <person name="Li M.Y."/>
            <person name="Jade Lu M.Y."/>
            <person name="Nakayashiki H."/>
            <person name="Li W.H."/>
        </authorList>
    </citation>
    <scope>NUCLEOTIDE SEQUENCE</scope>
    <source>
        <strain evidence="3">NI907</strain>
    </source>
</reference>
<reference evidence="3" key="2">
    <citation type="submission" date="2019-10" db="EMBL/GenBank/DDBJ databases">
        <authorList>
            <consortium name="NCBI Genome Project"/>
        </authorList>
    </citation>
    <scope>NUCLEOTIDE SEQUENCE</scope>
    <source>
        <strain evidence="3">NI907</strain>
    </source>
</reference>
<feature type="compositionally biased region" description="Basic and acidic residues" evidence="1">
    <location>
        <begin position="501"/>
        <end position="511"/>
    </location>
</feature>
<feature type="region of interest" description="Disordered" evidence="1">
    <location>
        <begin position="375"/>
        <end position="407"/>
    </location>
</feature>
<evidence type="ECO:0000313" key="3">
    <source>
        <dbReference type="RefSeq" id="XP_030986172.1"/>
    </source>
</evidence>
<feature type="compositionally biased region" description="Basic and acidic residues" evidence="1">
    <location>
        <begin position="269"/>
        <end position="282"/>
    </location>
</feature>
<keyword evidence="2" id="KW-1185">Reference proteome</keyword>
<feature type="compositionally biased region" description="Polar residues" evidence="1">
    <location>
        <begin position="455"/>
        <end position="467"/>
    </location>
</feature>
<feature type="compositionally biased region" description="Basic and acidic residues" evidence="1">
    <location>
        <begin position="7"/>
        <end position="18"/>
    </location>
</feature>
<feature type="compositionally biased region" description="Basic and acidic residues" evidence="1">
    <location>
        <begin position="25"/>
        <end position="34"/>
    </location>
</feature>
<feature type="region of interest" description="Disordered" evidence="1">
    <location>
        <begin position="1"/>
        <end position="55"/>
    </location>
</feature>
<dbReference type="PRINTS" id="PR01217">
    <property type="entry name" value="PRICHEXTENSN"/>
</dbReference>
<dbReference type="RefSeq" id="XP_030986172.1">
    <property type="nucleotide sequence ID" value="XM_031121738.1"/>
</dbReference>
<organism evidence="2 3">
    <name type="scientific">Pyricularia grisea</name>
    <name type="common">Crabgrass-specific blast fungus</name>
    <name type="synonym">Magnaporthe grisea</name>
    <dbReference type="NCBI Taxonomy" id="148305"/>
    <lineage>
        <taxon>Eukaryota</taxon>
        <taxon>Fungi</taxon>
        <taxon>Dikarya</taxon>
        <taxon>Ascomycota</taxon>
        <taxon>Pezizomycotina</taxon>
        <taxon>Sordariomycetes</taxon>
        <taxon>Sordariomycetidae</taxon>
        <taxon>Magnaporthales</taxon>
        <taxon>Pyriculariaceae</taxon>
        <taxon>Pyricularia</taxon>
    </lineage>
</organism>
<accession>A0A6P8BGB5</accession>
<feature type="region of interest" description="Disordered" evidence="1">
    <location>
        <begin position="423"/>
        <end position="554"/>
    </location>
</feature>
<name>A0A6P8BGB5_PYRGI</name>
<feature type="region of interest" description="Disordered" evidence="1">
    <location>
        <begin position="267"/>
        <end position="324"/>
    </location>
</feature>
<dbReference type="KEGG" id="pgri:PgNI_01666"/>
<proteinExistence type="predicted"/>
<evidence type="ECO:0000256" key="1">
    <source>
        <dbReference type="SAM" id="MobiDB-lite"/>
    </source>
</evidence>
<feature type="compositionally biased region" description="Low complexity" evidence="1">
    <location>
        <begin position="476"/>
        <end position="487"/>
    </location>
</feature>
<dbReference type="GeneID" id="41956651"/>
<dbReference type="Proteomes" id="UP000515153">
    <property type="component" value="Unplaced"/>
</dbReference>
<sequence length="554" mass="62763">MEQSIRNSEDRQNSRDGESIQFYSEGDRFRRAYVDSDSSDDESDASGINQSSLRSSYSPFRMGSFYRDPVQRRSPFRLPQDMDPTQAVYEGWTVYVPQDENDSRNVRVAPTSHSQQELAEMHLAALDQYHGAHRSSTGCLPIRRILRRATWRPSYDEHIDSRIAKCRQSLQDELSYLLQDRSRHSSSCERERIWTVAMLQEQLCPRFASTKPTPARRHRLRWWKDNARSRETEFFVVILGRETRHEPGGIPLYARYTNPWRAVDDEQAMQEKEALSRERGDDFFASPQSNRGSRRSFPRPVIRHRDPSPPVPSAPFLSQPPRFDAFTIQPPSESLLPQPWESGLQQDTWFAPHQAPCSLPNLPPPPVPARPRCWHPGPPPTYRATPTPPGHGPGPMPHPPTMFGSFRPSPLLNHFDAFLSLQQNPPSASWPPSPSSYRHFSPPLSSYGPPPPQPNAYSNLTTPTSLGSIHVPMFGPLSSVPPVVSRSPSPPYSPRSNENNSTRDEKSEDRLVYGSAGSDNSHLTRQDTGTTEMEPKEEAKSLAKDKPAGMRSDE</sequence>
<feature type="compositionally biased region" description="Polar residues" evidence="1">
    <location>
        <begin position="517"/>
        <end position="531"/>
    </location>
</feature>
<feature type="compositionally biased region" description="Pro residues" evidence="1">
    <location>
        <begin position="376"/>
        <end position="400"/>
    </location>
</feature>
<gene>
    <name evidence="3" type="ORF">PgNI_01666</name>
</gene>
<dbReference type="AlphaFoldDB" id="A0A6P8BGB5"/>